<accession>A0AAN8GAQ0</accession>
<dbReference type="EMBL" id="WIXE01007168">
    <property type="protein sequence ID" value="KAK5980663.1"/>
    <property type="molecule type" value="Genomic_DNA"/>
</dbReference>
<dbReference type="Proteomes" id="UP001331761">
    <property type="component" value="Unassembled WGS sequence"/>
</dbReference>
<keyword evidence="2" id="KW-1133">Transmembrane helix</keyword>
<evidence type="ECO:0000256" key="2">
    <source>
        <dbReference type="SAM" id="Phobius"/>
    </source>
</evidence>
<organism evidence="3 4">
    <name type="scientific">Trichostrongylus colubriformis</name>
    <name type="common">Black scour worm</name>
    <dbReference type="NCBI Taxonomy" id="6319"/>
    <lineage>
        <taxon>Eukaryota</taxon>
        <taxon>Metazoa</taxon>
        <taxon>Ecdysozoa</taxon>
        <taxon>Nematoda</taxon>
        <taxon>Chromadorea</taxon>
        <taxon>Rhabditida</taxon>
        <taxon>Rhabditina</taxon>
        <taxon>Rhabditomorpha</taxon>
        <taxon>Strongyloidea</taxon>
        <taxon>Trichostrongylidae</taxon>
        <taxon>Trichostrongylus</taxon>
    </lineage>
</organism>
<keyword evidence="4" id="KW-1185">Reference proteome</keyword>
<feature type="transmembrane region" description="Helical" evidence="2">
    <location>
        <begin position="12"/>
        <end position="36"/>
    </location>
</feature>
<feature type="compositionally biased region" description="Basic residues" evidence="1">
    <location>
        <begin position="40"/>
        <end position="52"/>
    </location>
</feature>
<reference evidence="3 4" key="1">
    <citation type="submission" date="2019-10" db="EMBL/GenBank/DDBJ databases">
        <title>Assembly and Annotation for the nematode Trichostrongylus colubriformis.</title>
        <authorList>
            <person name="Martin J."/>
        </authorList>
    </citation>
    <scope>NUCLEOTIDE SEQUENCE [LARGE SCALE GENOMIC DNA]</scope>
    <source>
        <strain evidence="3">G859</strain>
        <tissue evidence="3">Whole worm</tissue>
    </source>
</reference>
<evidence type="ECO:0000313" key="4">
    <source>
        <dbReference type="Proteomes" id="UP001331761"/>
    </source>
</evidence>
<name>A0AAN8GAQ0_TRICO</name>
<comment type="caution">
    <text evidence="3">The sequence shown here is derived from an EMBL/GenBank/DDBJ whole genome shotgun (WGS) entry which is preliminary data.</text>
</comment>
<keyword evidence="2" id="KW-0812">Transmembrane</keyword>
<protein>
    <submittedName>
        <fullName evidence="3">Uncharacterized protein</fullName>
    </submittedName>
</protein>
<sequence>MLSEDVDSGEFLWNVTTFVTVLLISIAVYGSVILCGRKSNRKQAGKSNKKKQSISGDRDKWSGLADIDRDDQMEDTFEYHKPKMEEAKRAKDIKDAKAYNAGDYKTWNKLMSDDNDFEKPIEKVEKAEGVSK</sequence>
<evidence type="ECO:0000256" key="1">
    <source>
        <dbReference type="SAM" id="MobiDB-lite"/>
    </source>
</evidence>
<keyword evidence="2" id="KW-0472">Membrane</keyword>
<proteinExistence type="predicted"/>
<feature type="region of interest" description="Disordered" evidence="1">
    <location>
        <begin position="40"/>
        <end position="66"/>
    </location>
</feature>
<dbReference type="AlphaFoldDB" id="A0AAN8GAQ0"/>
<evidence type="ECO:0000313" key="3">
    <source>
        <dbReference type="EMBL" id="KAK5980663.1"/>
    </source>
</evidence>
<gene>
    <name evidence="3" type="ORF">GCK32_007872</name>
</gene>